<dbReference type="Gene3D" id="1.10.530.10">
    <property type="match status" value="1"/>
</dbReference>
<dbReference type="CDD" id="cd12797">
    <property type="entry name" value="M23_peptidase"/>
    <property type="match status" value="1"/>
</dbReference>
<evidence type="ECO:0008006" key="4">
    <source>
        <dbReference type="Google" id="ProtNLM"/>
    </source>
</evidence>
<dbReference type="InterPro" id="IPR011055">
    <property type="entry name" value="Dup_hybrid_motif"/>
</dbReference>
<organism evidence="2 3">
    <name type="scientific">Paraburkholderia humisilvae</name>
    <dbReference type="NCBI Taxonomy" id="627669"/>
    <lineage>
        <taxon>Bacteria</taxon>
        <taxon>Pseudomonadati</taxon>
        <taxon>Pseudomonadota</taxon>
        <taxon>Betaproteobacteria</taxon>
        <taxon>Burkholderiales</taxon>
        <taxon>Burkholderiaceae</taxon>
        <taxon>Paraburkholderia</taxon>
    </lineage>
</organism>
<dbReference type="Proteomes" id="UP000494363">
    <property type="component" value="Unassembled WGS sequence"/>
</dbReference>
<feature type="region of interest" description="Disordered" evidence="1">
    <location>
        <begin position="332"/>
        <end position="352"/>
    </location>
</feature>
<evidence type="ECO:0000313" key="3">
    <source>
        <dbReference type="Proteomes" id="UP000494363"/>
    </source>
</evidence>
<proteinExistence type="predicted"/>
<dbReference type="Gene3D" id="2.70.70.10">
    <property type="entry name" value="Glucose Permease (Domain IIA)"/>
    <property type="match status" value="1"/>
</dbReference>
<dbReference type="EMBL" id="CADIKH010000020">
    <property type="protein sequence ID" value="CAB3762725.1"/>
    <property type="molecule type" value="Genomic_DNA"/>
</dbReference>
<dbReference type="RefSeq" id="WP_246355976.1">
    <property type="nucleotide sequence ID" value="NZ_CADIKH010000020.1"/>
</dbReference>
<protein>
    <recommendedName>
        <fullName evidence="4">Peptidase M23 domain-containing protein</fullName>
    </recommendedName>
</protein>
<dbReference type="InterPro" id="IPR023346">
    <property type="entry name" value="Lysozyme-like_dom_sf"/>
</dbReference>
<dbReference type="AlphaFoldDB" id="A0A6J5EC90"/>
<evidence type="ECO:0000313" key="2">
    <source>
        <dbReference type="EMBL" id="CAB3762725.1"/>
    </source>
</evidence>
<evidence type="ECO:0000256" key="1">
    <source>
        <dbReference type="SAM" id="MobiDB-lite"/>
    </source>
</evidence>
<accession>A0A6J5EC90</accession>
<sequence>MIISPPFLPTAGLNFVDTKANPPSVDPLMDRVDKYELAHGIYPIAFDRRWHCGVHLMPAMQNEKVHAIADGVVVAYRVCQHAYDGGSGTRDSHAGFVLLRHTTETGDGRTLTFYSLYMHLLDLESYQSVSADAKRLPEFLRMPAPGDDAEVPPAQPGEGRKVSRKDVLGWTGGCQGQWHLHFEIFMTSADFEAYFAQTQLGRTTVNPALGKDCWGHCYFLIPQERAFRALPPGVDSHHMLSGIAFEPLQTGQNAQPLVVEMYFHKGSKYTNVWSMSEDGSRVLLTPKPICEVDYEYDMYARATKLYAACPSDGYELLRFGRILSEPATLTSSSASTSASIDPAIQGNPQSRRVPSQCATWMRAAFEEGKQGYIDINNPEILKLSDADFPFFMGWQKISEGNSPFNADGLCDIDALKRVVKDTTERQTPQDVALKKEYQKEEVLARYVKSNDAVRRQLRGFICEAPGQWDSTHNEERFRRLKEEGEFYHGNEAGYAAFMKLLTSFQFWEKTGLPAGQKLWFFHPLAFIRHFRRCGWLSLREQIQLLPRRSLPDAGALILWEQSENRFTEDHKEANRQWPRNIWMALNDMFLKYGLSNALRKAHFLGQAFKETGALRSAREMGDSNYFRKMYESYTAEDAAYDFDHNYNWIKKLGFLRGRNRAEYIATRPHDIHEKATSNGNVHPGDGARFKGRGLIHLTWRNGYRDYGKFRSRDYTADPNPELLESDAETAADSAGYFWIMRRINAKADNGVTDQDVQNCLRLVGGADGLAERQQFFRYAYFVLSDAPTMPVDGGLQRQVEDV</sequence>
<keyword evidence="3" id="KW-1185">Reference proteome</keyword>
<gene>
    <name evidence="2" type="ORF">LMG29542_04437</name>
</gene>
<dbReference type="SUPFAM" id="SSF53955">
    <property type="entry name" value="Lysozyme-like"/>
    <property type="match status" value="1"/>
</dbReference>
<name>A0A6J5EC90_9BURK</name>
<reference evidence="2 3" key="1">
    <citation type="submission" date="2020-04" db="EMBL/GenBank/DDBJ databases">
        <authorList>
            <person name="De Canck E."/>
        </authorList>
    </citation>
    <scope>NUCLEOTIDE SEQUENCE [LARGE SCALE GENOMIC DNA]</scope>
    <source>
        <strain evidence="2 3">LMG 29542</strain>
    </source>
</reference>